<evidence type="ECO:0000313" key="3">
    <source>
        <dbReference type="Ensembl" id="ENSCSEP00000021725.1"/>
    </source>
</evidence>
<dbReference type="PANTHER" id="PTHR23005:SF3">
    <property type="entry name" value="RETINITIS PIGMENTOSA 1-LIKE 1 PROTEIN"/>
    <property type="match status" value="1"/>
</dbReference>
<feature type="compositionally biased region" description="Acidic residues" evidence="2">
    <location>
        <begin position="786"/>
        <end position="796"/>
    </location>
</feature>
<feature type="compositionally biased region" description="Acidic residues" evidence="2">
    <location>
        <begin position="2354"/>
        <end position="2369"/>
    </location>
</feature>
<feature type="compositionally biased region" description="Acidic residues" evidence="2">
    <location>
        <begin position="1431"/>
        <end position="1446"/>
    </location>
</feature>
<feature type="region of interest" description="Disordered" evidence="2">
    <location>
        <begin position="53"/>
        <end position="137"/>
    </location>
</feature>
<feature type="compositionally biased region" description="Basic and acidic residues" evidence="2">
    <location>
        <begin position="2370"/>
        <end position="2380"/>
    </location>
</feature>
<feature type="compositionally biased region" description="Basic and acidic residues" evidence="2">
    <location>
        <begin position="61"/>
        <end position="84"/>
    </location>
</feature>
<feature type="compositionally biased region" description="Acidic residues" evidence="2">
    <location>
        <begin position="2474"/>
        <end position="2497"/>
    </location>
</feature>
<feature type="compositionally biased region" description="Acidic residues" evidence="2">
    <location>
        <begin position="2153"/>
        <end position="2172"/>
    </location>
</feature>
<dbReference type="GeneID" id="103398705"/>
<feature type="compositionally biased region" description="Low complexity" evidence="2">
    <location>
        <begin position="2459"/>
        <end position="2469"/>
    </location>
</feature>
<reference evidence="3" key="2">
    <citation type="submission" date="2025-09" db="UniProtKB">
        <authorList>
            <consortium name="Ensembl"/>
        </authorList>
    </citation>
    <scope>IDENTIFICATION</scope>
</reference>
<feature type="compositionally biased region" description="Acidic residues" evidence="2">
    <location>
        <begin position="1851"/>
        <end position="1871"/>
    </location>
</feature>
<feature type="compositionally biased region" description="Low complexity" evidence="2">
    <location>
        <begin position="357"/>
        <end position="375"/>
    </location>
</feature>
<feature type="compositionally biased region" description="Basic and acidic residues" evidence="2">
    <location>
        <begin position="2394"/>
        <end position="2403"/>
    </location>
</feature>
<feature type="compositionally biased region" description="Basic and acidic residues" evidence="2">
    <location>
        <begin position="2412"/>
        <end position="2425"/>
    </location>
</feature>
<protein>
    <submittedName>
        <fullName evidence="3">Titin</fullName>
    </submittedName>
</protein>
<feature type="compositionally biased region" description="Basic and acidic residues" evidence="2">
    <location>
        <begin position="1670"/>
        <end position="1701"/>
    </location>
</feature>
<feature type="compositionally biased region" description="Basic and acidic residues" evidence="2">
    <location>
        <begin position="1717"/>
        <end position="1727"/>
    </location>
</feature>
<feature type="compositionally biased region" description="Acidic residues" evidence="2">
    <location>
        <begin position="1008"/>
        <end position="1022"/>
    </location>
</feature>
<feature type="compositionally biased region" description="Basic and acidic residues" evidence="2">
    <location>
        <begin position="2200"/>
        <end position="2226"/>
    </location>
</feature>
<organism evidence="3 4">
    <name type="scientific">Cynoglossus semilaevis</name>
    <name type="common">Tongue sole</name>
    <dbReference type="NCBI Taxonomy" id="244447"/>
    <lineage>
        <taxon>Eukaryota</taxon>
        <taxon>Metazoa</taxon>
        <taxon>Chordata</taxon>
        <taxon>Craniata</taxon>
        <taxon>Vertebrata</taxon>
        <taxon>Euteleostomi</taxon>
        <taxon>Actinopterygii</taxon>
        <taxon>Neopterygii</taxon>
        <taxon>Teleostei</taxon>
        <taxon>Neoteleostei</taxon>
        <taxon>Acanthomorphata</taxon>
        <taxon>Carangaria</taxon>
        <taxon>Pleuronectiformes</taxon>
        <taxon>Pleuronectoidei</taxon>
        <taxon>Cynoglossidae</taxon>
        <taxon>Cynoglossinae</taxon>
        <taxon>Cynoglossus</taxon>
    </lineage>
</organism>
<feature type="compositionally biased region" description="Acidic residues" evidence="2">
    <location>
        <begin position="1577"/>
        <end position="1602"/>
    </location>
</feature>
<feature type="compositionally biased region" description="Acidic residues" evidence="2">
    <location>
        <begin position="1408"/>
        <end position="1420"/>
    </location>
</feature>
<feature type="coiled-coil region" evidence="1">
    <location>
        <begin position="491"/>
        <end position="518"/>
    </location>
</feature>
<feature type="compositionally biased region" description="Polar residues" evidence="2">
    <location>
        <begin position="1339"/>
        <end position="1348"/>
    </location>
</feature>
<keyword evidence="1" id="KW-0175">Coiled coil</keyword>
<feature type="compositionally biased region" description="Acidic residues" evidence="2">
    <location>
        <begin position="1790"/>
        <end position="1815"/>
    </location>
</feature>
<feature type="compositionally biased region" description="Polar residues" evidence="2">
    <location>
        <begin position="1134"/>
        <end position="1144"/>
    </location>
</feature>
<dbReference type="KEGG" id="csem:103398705"/>
<feature type="compositionally biased region" description="Basic and acidic residues" evidence="2">
    <location>
        <begin position="1350"/>
        <end position="1369"/>
    </location>
</feature>
<feature type="compositionally biased region" description="Basic and acidic residues" evidence="2">
    <location>
        <begin position="431"/>
        <end position="441"/>
    </location>
</feature>
<dbReference type="RefSeq" id="XP_016886340.2">
    <property type="nucleotide sequence ID" value="XM_017030851.2"/>
</dbReference>
<feature type="compositionally biased region" description="Acidic residues" evidence="2">
    <location>
        <begin position="750"/>
        <end position="766"/>
    </location>
</feature>
<feature type="compositionally biased region" description="Basic and acidic residues" evidence="2">
    <location>
        <begin position="2037"/>
        <end position="2050"/>
    </location>
</feature>
<dbReference type="CTD" id="101885561"/>
<feature type="compositionally biased region" description="Acidic residues" evidence="2">
    <location>
        <begin position="1295"/>
        <end position="1307"/>
    </location>
</feature>
<feature type="compositionally biased region" description="Acidic residues" evidence="2">
    <location>
        <begin position="1171"/>
        <end position="1197"/>
    </location>
</feature>
<feature type="region of interest" description="Disordered" evidence="2">
    <location>
        <begin position="1"/>
        <end position="28"/>
    </location>
</feature>
<feature type="compositionally biased region" description="Acidic residues" evidence="2">
    <location>
        <begin position="2108"/>
        <end position="2120"/>
    </location>
</feature>
<feature type="compositionally biased region" description="Basic and acidic residues" evidence="2">
    <location>
        <begin position="2253"/>
        <end position="2269"/>
    </location>
</feature>
<feature type="compositionally biased region" description="Polar residues" evidence="2">
    <location>
        <begin position="415"/>
        <end position="430"/>
    </location>
</feature>
<name>A0A3P8WAV5_CYNSE</name>
<feature type="region of interest" description="Disordered" evidence="2">
    <location>
        <begin position="904"/>
        <end position="2559"/>
    </location>
</feature>
<feature type="compositionally biased region" description="Acidic residues" evidence="2">
    <location>
        <begin position="1271"/>
        <end position="1285"/>
    </location>
</feature>
<feature type="compositionally biased region" description="Acidic residues" evidence="2">
    <location>
        <begin position="942"/>
        <end position="958"/>
    </location>
</feature>
<feature type="region of interest" description="Disordered" evidence="2">
    <location>
        <begin position="357"/>
        <end position="446"/>
    </location>
</feature>
<feature type="compositionally biased region" description="Acidic residues" evidence="2">
    <location>
        <begin position="1974"/>
        <end position="1989"/>
    </location>
</feature>
<feature type="compositionally biased region" description="Polar residues" evidence="2">
    <location>
        <begin position="2449"/>
        <end position="2458"/>
    </location>
</feature>
<feature type="compositionally biased region" description="Basic and acidic residues" evidence="2">
    <location>
        <begin position="1928"/>
        <end position="1939"/>
    </location>
</feature>
<feature type="region of interest" description="Disordered" evidence="2">
    <location>
        <begin position="186"/>
        <end position="243"/>
    </location>
</feature>
<feature type="compositionally biased region" description="Basic and acidic residues" evidence="2">
    <location>
        <begin position="219"/>
        <end position="230"/>
    </location>
</feature>
<dbReference type="InParanoid" id="A0A3P8WAV5"/>
<feature type="compositionally biased region" description="Acidic residues" evidence="2">
    <location>
        <begin position="1053"/>
        <end position="1073"/>
    </location>
</feature>
<keyword evidence="4" id="KW-1185">Reference proteome</keyword>
<feature type="compositionally biased region" description="Acidic residues" evidence="2">
    <location>
        <begin position="1760"/>
        <end position="1782"/>
    </location>
</feature>
<reference evidence="3" key="1">
    <citation type="submission" date="2025-08" db="UniProtKB">
        <authorList>
            <consortium name="Ensembl"/>
        </authorList>
    </citation>
    <scope>IDENTIFICATION</scope>
</reference>
<feature type="compositionally biased region" description="Acidic residues" evidence="2">
    <location>
        <begin position="1122"/>
        <end position="1132"/>
    </location>
</feature>
<dbReference type="STRING" id="244447.ENSCSEP00000021725"/>
<evidence type="ECO:0000256" key="1">
    <source>
        <dbReference type="SAM" id="Coils"/>
    </source>
</evidence>
<dbReference type="Ensembl" id="ENSCSET00000022002.1">
    <property type="protein sequence ID" value="ENSCSEP00000021725.1"/>
    <property type="gene ID" value="ENSCSEG00000013866.1"/>
</dbReference>
<evidence type="ECO:0000256" key="2">
    <source>
        <dbReference type="SAM" id="MobiDB-lite"/>
    </source>
</evidence>
<dbReference type="OMA" id="NGPTNKV"/>
<dbReference type="Proteomes" id="UP000265120">
    <property type="component" value="Unassembled WGS sequence"/>
</dbReference>
<feature type="compositionally biased region" description="Acidic residues" evidence="2">
    <location>
        <begin position="2279"/>
        <end position="2294"/>
    </location>
</feature>
<feature type="compositionally biased region" description="Acidic residues" evidence="2">
    <location>
        <begin position="1943"/>
        <end position="1955"/>
    </location>
</feature>
<feature type="compositionally biased region" description="Acidic residues" evidence="2">
    <location>
        <begin position="1654"/>
        <end position="1669"/>
    </location>
</feature>
<evidence type="ECO:0000313" key="4">
    <source>
        <dbReference type="Proteomes" id="UP000265120"/>
    </source>
</evidence>
<feature type="compositionally biased region" description="Acidic residues" evidence="2">
    <location>
        <begin position="1501"/>
        <end position="1534"/>
    </location>
</feature>
<feature type="compositionally biased region" description="Basic and acidic residues" evidence="2">
    <location>
        <begin position="2501"/>
        <end position="2515"/>
    </location>
</feature>
<feature type="compositionally biased region" description="Basic and acidic residues" evidence="2">
    <location>
        <begin position="846"/>
        <end position="856"/>
    </location>
</feature>
<dbReference type="PANTHER" id="PTHR23005">
    <property type="entry name" value="RETINITIS PIGMENTOSA 1 PROTEIN"/>
    <property type="match status" value="1"/>
</dbReference>
<feature type="compositionally biased region" description="Polar residues" evidence="2">
    <location>
        <begin position="233"/>
        <end position="243"/>
    </location>
</feature>
<feature type="compositionally biased region" description="Acidic residues" evidence="2">
    <location>
        <begin position="2185"/>
        <end position="2199"/>
    </location>
</feature>
<feature type="region of interest" description="Disordered" evidence="2">
    <location>
        <begin position="529"/>
        <end position="582"/>
    </location>
</feature>
<dbReference type="GO" id="GO:0060041">
    <property type="term" value="P:retina development in camera-type eye"/>
    <property type="evidence" value="ECO:0007669"/>
    <property type="project" value="TreeGrafter"/>
</dbReference>
<feature type="compositionally biased region" description="Polar residues" evidence="2">
    <location>
        <begin position="104"/>
        <end position="128"/>
    </location>
</feature>
<feature type="compositionally biased region" description="Acidic residues" evidence="2">
    <location>
        <begin position="1240"/>
        <end position="1263"/>
    </location>
</feature>
<feature type="compositionally biased region" description="Acidic residues" evidence="2">
    <location>
        <begin position="1908"/>
        <end position="1927"/>
    </location>
</feature>
<feature type="compositionally biased region" description="Basic and acidic residues" evidence="2">
    <location>
        <begin position="1603"/>
        <end position="1653"/>
    </location>
</feature>
<dbReference type="GO" id="GO:0005930">
    <property type="term" value="C:axoneme"/>
    <property type="evidence" value="ECO:0007669"/>
    <property type="project" value="TreeGrafter"/>
</dbReference>
<feature type="compositionally biased region" description="Acidic residues" evidence="2">
    <location>
        <begin position="1822"/>
        <end position="1833"/>
    </location>
</feature>
<feature type="compositionally biased region" description="Basic and acidic residues" evidence="2">
    <location>
        <begin position="917"/>
        <end position="927"/>
    </location>
</feature>
<feature type="compositionally biased region" description="Acidic residues" evidence="2">
    <location>
        <begin position="2227"/>
        <end position="2237"/>
    </location>
</feature>
<feature type="compositionally biased region" description="Basic and acidic residues" evidence="2">
    <location>
        <begin position="1037"/>
        <end position="1052"/>
    </location>
</feature>
<dbReference type="OrthoDB" id="1738954at2759"/>
<feature type="compositionally biased region" description="Acidic residues" evidence="2">
    <location>
        <begin position="1551"/>
        <end position="1570"/>
    </location>
</feature>
<feature type="region of interest" description="Disordered" evidence="2">
    <location>
        <begin position="707"/>
        <end position="857"/>
    </location>
</feature>
<dbReference type="GO" id="GO:0035082">
    <property type="term" value="P:axoneme assembly"/>
    <property type="evidence" value="ECO:0007669"/>
    <property type="project" value="TreeGrafter"/>
</dbReference>
<feature type="compositionally biased region" description="Basic and acidic residues" evidence="2">
    <location>
        <begin position="2142"/>
        <end position="2152"/>
    </location>
</feature>
<feature type="compositionally biased region" description="Acidic residues" evidence="2">
    <location>
        <begin position="1453"/>
        <end position="1466"/>
    </location>
</feature>
<feature type="compositionally biased region" description="Acidic residues" evidence="2">
    <location>
        <begin position="1741"/>
        <end position="1752"/>
    </location>
</feature>
<feature type="compositionally biased region" description="Acidic residues" evidence="2">
    <location>
        <begin position="2530"/>
        <end position="2542"/>
    </location>
</feature>
<proteinExistence type="predicted"/>
<feature type="compositionally biased region" description="Acidic residues" evidence="2">
    <location>
        <begin position="1327"/>
        <end position="1337"/>
    </location>
</feature>
<dbReference type="GeneTree" id="ENSGT00940000175432"/>
<feature type="compositionally biased region" description="Basic and acidic residues" evidence="2">
    <location>
        <begin position="1872"/>
        <end position="1892"/>
    </location>
</feature>
<feature type="compositionally biased region" description="Basic and acidic residues" evidence="2">
    <location>
        <begin position="1956"/>
        <end position="1965"/>
    </location>
</feature>
<dbReference type="GO" id="GO:0042461">
    <property type="term" value="P:photoreceptor cell development"/>
    <property type="evidence" value="ECO:0007669"/>
    <property type="project" value="TreeGrafter"/>
</dbReference>
<accession>A0A3P8WAV5</accession>
<sequence>MSGKSKVSARSKKSTKSENIGIKSKRRDSLSVNSFLSLQSLKCKPFDKIIVDSSSTLQEEDTNKDKHVRSHDSETGEPNKEEVKTPSADVAAADHQSKGKNPVISHTESVESDLSQTLSSSDNVNNMNECPMSTDESKKIINVEETSNQGNENNEDVDDCELVPSHLPNASPAEVVNEWLKTVTTEGDTYDMEEPQQDVKTEGSDGNDDNENNLNSSDDLDKGGNDRDVVDSVPNNEPHNMDSTCVLTDDVSKVFHSSVQVMKVLLNPKLDRCHSLPEISPVYGRKLSTSAKGLLDCLVKLQLISYDPTNANEKNERYQELMEILKSLWLCDAPQIGHVFKKNGDGGFVDDEFNHTSSSGVDVTSGSTGSNKSSGWDPCSTADRVRKINSPGKDEKFDEEEIIKCDSTSDETIRNNDSPGEQTAHASGKSSGKDNDGEKVPCDMSSCASPGTQFAEIISQCPDSIWVLTLLTKIENQFMKHYNNAMLEFKVRRNMDDNEQLETMIRELQIKVQNKIQTSIDRELRRIQSHVGFPRPPREALSRASTTQSERRRQKVKMLPQQSGDSRAEKNEDSATGSCCSDERSESEEHCQCETCTNTKTNTKPFLLEDSTGMESESVPGVKNDVGAQGYSEYICMTSSIDSFVDKVIDEAVRKVKGKEEHNDSEVGLVSTADLCHHHHEENLIENNEAEVLHDVKEPTEIVEAFTEDTEDANQCETAGETEVGASTVNDGDDTEESGAATSTVPQLEEAVEPEETQELETENGETDISTTAADDSGKPKNVNVPDDEDYQEEAPEVTKVENDDEINVALLTSNKEECVEDQVVDEQDKPSDAQAKVTTDEDNETSEKSSKEPHKQVSLIDEMLEEDVDVPGENQVHEEVNGDEATETTVAALTEQALNEEEEIAANSEGGELEEEVIKSACKGEDAASMGEQESDKCAEECELNVDEKSEFEETAEESAGTEPHHDSAEKKEMSREEAVASNVVEASIISDFAADDNPTAKSEVDINNDECEREEVESAEVDVSPTNEDESTEVNETKGDEQSEKPKADECVDSGEDELEEEAAEVTSAEDENARGSEVAVTSRPESEEHEEEDEMLSSNKSTENNEDASVAESLKEPNGEVETEDEFDLNVDNSKINSSLASKAEIECDEGESRIENAATKGSFGEEIVNDEVEDTQEITDEGDGDKENEDEECVEVKNVEEPEESVSGGECDEDETTEAEKSEIVIVNTNDKDDMAAEDAEEESSEHEPEQDAAEEEEIPAVCGDDQQSDDEATLNDIVEDAIEHESEHQPEEEESVSDEDGVHEEKETVSENDLQEAAETVAADDEDTEENCVADTSEQTSEGGKNVKEEKQSDEEHPASNRDDDCADEEAETVKEIPGEEGISGEEDADLPEKDSCVASTADEGESELVNDEVEISAKSDQDQTAAEDEEIIEVNNDEEENVTKEGEADEDDVVEAEISDDGNGTGGTNEAENDESAKEEAGAAETSESDNNLAEGEENPAEQTPENDVECDISEDNTEEGAEEENEGTSDHKSDTDGLMTAEVVGDDEAAPDTNDEDETTEDMEERKDESDDAETLAEESDINAAVEEEGPAADEDEHHSDDDITAEKEVDIFEKSAKSAAYEEERAASVKEEEIPAEETPKKDVEGDISEDNNEEGAEEENALDHEGNSDHESDTHGLIEDERGEGNEEAADKNDEEETPADMVTTKESASEEDVHAEGEADVAETSAQESDGNPDLEEEAPAADEDKHQSDDEEALEKDPEEDQEEATESSEDKEEKAADVEESDDESDTGGEMEGVIDENEEEGVDTNNENETTEAENACEDDVSAREEENNSETPAQESDMQDDEVEEAADTHDEDAEDLVETKDGSASEEDRSPAEKADVAETESGSDAAVKENVCDTDEGEHQSDDEEALEEESRENISEDIKEETAELTGDEGETVVDVEDTSDHEQELQKTEAVGEGPADSEDDSPDEKLEEECERATEAENGGDGEEMADINDDDKPADDDEGSEGEGDADEDNSLAVAEEEARAAEDSEHESDNIVEEETPAASEDNHESQDESEREEDADDDERKEQESDINTAVEEEIPVNDEDHLSQDEEAPEQDREEEEVAKPSAAEEEKAADVEETSDPESDKHEQKKTEDVEETAANCEDDSTEDDENPPEITTSLEKVPREEEEVEDQHDTEEVDPESRVKERLEVTDDNEKGEEKDSQREEETLEVTPDDEAADKSEAENENPDEDEKTLVEKETLNDAEHVDEATAGPLQETEQSENDSENSCDDEDLVKETENPTANGLSGEETPEPTTEIREDCTEALKSGSETEEAEIAKESDEAVESGNGPSDVDGEEEYVGEAIEEEGGTEHVGTKNDQHPTGGDELNSDQESENHSDKVEQTFDEGDATPDGKESDGCDDVVKLRPGVNVEELSDNLSLKAGDEDNVTQSVTNLPVSNSNNNNNNNNIFNEDSGDGEDEAEEESDDSGDDSDEEQLCAPKDRDSVQRTGEKTRLIPAETLQKLKAESEDGAYADGEDSETETNQTQVISLRPKNPKS</sequence>
<feature type="compositionally biased region" description="Basic and acidic residues" evidence="2">
    <location>
        <begin position="964"/>
        <end position="980"/>
    </location>
</feature>
<feature type="compositionally biased region" description="Acidic residues" evidence="2">
    <location>
        <begin position="1997"/>
        <end position="2030"/>
    </location>
</feature>